<evidence type="ECO:0000256" key="6">
    <source>
        <dbReference type="ARBA" id="ARBA00022801"/>
    </source>
</evidence>
<dbReference type="PROSITE" id="PS00893">
    <property type="entry name" value="NUDIX_BOX"/>
    <property type="match status" value="1"/>
</dbReference>
<evidence type="ECO:0000256" key="3">
    <source>
        <dbReference type="ARBA" id="ARBA00009595"/>
    </source>
</evidence>
<dbReference type="InterPro" id="IPR015376">
    <property type="entry name" value="Znr_NADH_PPase"/>
</dbReference>
<dbReference type="InterPro" id="IPR049734">
    <property type="entry name" value="NudC-like_C"/>
</dbReference>
<dbReference type="InterPro" id="IPR015797">
    <property type="entry name" value="NUDIX_hydrolase-like_dom_sf"/>
</dbReference>
<comment type="cofactor">
    <cofactor evidence="1">
        <name>Mg(2+)</name>
        <dbReference type="ChEBI" id="CHEBI:18420"/>
    </cofactor>
</comment>
<dbReference type="PROSITE" id="PS51462">
    <property type="entry name" value="NUDIX"/>
    <property type="match status" value="1"/>
</dbReference>
<evidence type="ECO:0000313" key="12">
    <source>
        <dbReference type="Proteomes" id="UP000005753"/>
    </source>
</evidence>
<dbReference type="GO" id="GO:0035529">
    <property type="term" value="F:NADH pyrophosphatase activity"/>
    <property type="evidence" value="ECO:0007669"/>
    <property type="project" value="TreeGrafter"/>
</dbReference>
<evidence type="ECO:0000256" key="8">
    <source>
        <dbReference type="ARBA" id="ARBA00023027"/>
    </source>
</evidence>
<sequence length="296" mass="34205">MIQDIAPKKFHIEYTEKTPAGAETALVYSHGLTLLKTDEEGRISFPKVSDFLDTGTRFTYLFRIDEEEYYLARIPEEEVCADLLEKGYRFERDWIFRAAKPKDLAFAGVTGKQLAEWYRSHRFCGACGHEMEADHKERMMRCPSCGKMYYPTICPAVIVAVMHKGKLLMSKYAGREYTRFALLAGFAESGETIEDTVHREVMEEVGLKVRNLRFYKSQPWPFSDSLLMGFFCELDGEDDRIVLDEEELSMAGWYGPEEIPEDEEHASLTREMMTVFRRLNGDRDRILDFLNSGVAE</sequence>
<feature type="domain" description="Nudix hydrolase" evidence="10">
    <location>
        <begin position="152"/>
        <end position="277"/>
    </location>
</feature>
<proteinExistence type="inferred from homology"/>
<dbReference type="STRING" id="633697.EubceDRAFT1_1141"/>
<keyword evidence="8" id="KW-0520">NAD</keyword>
<evidence type="ECO:0000256" key="2">
    <source>
        <dbReference type="ARBA" id="ARBA00001947"/>
    </source>
</evidence>
<comment type="similarity">
    <text evidence="3">Belongs to the Nudix hydrolase family. NudC subfamily.</text>
</comment>
<dbReference type="Gene3D" id="3.90.79.20">
    <property type="match status" value="1"/>
</dbReference>
<evidence type="ECO:0000256" key="7">
    <source>
        <dbReference type="ARBA" id="ARBA00022842"/>
    </source>
</evidence>
<dbReference type="PANTHER" id="PTHR42904:SF6">
    <property type="entry name" value="NAD-CAPPED RNA HYDROLASE NUDT12"/>
    <property type="match status" value="1"/>
</dbReference>
<dbReference type="Pfam" id="PF00293">
    <property type="entry name" value="NUDIX"/>
    <property type="match status" value="1"/>
</dbReference>
<reference evidence="11 12" key="1">
    <citation type="submission" date="2010-08" db="EMBL/GenBank/DDBJ databases">
        <authorList>
            <consortium name="US DOE Joint Genome Institute (JGI-PGF)"/>
            <person name="Lucas S."/>
            <person name="Copeland A."/>
            <person name="Lapidus A."/>
            <person name="Cheng J.-F."/>
            <person name="Bruce D."/>
            <person name="Goodwin L."/>
            <person name="Pitluck S."/>
            <person name="Land M.L."/>
            <person name="Hauser L."/>
            <person name="Chang Y.-J."/>
            <person name="Anderson I.J."/>
            <person name="Johnson E."/>
            <person name="Mulhopadhyay B."/>
            <person name="Kyrpides N."/>
            <person name="Woyke T.J."/>
        </authorList>
    </citation>
    <scope>NUCLEOTIDE SEQUENCE [LARGE SCALE GENOMIC DNA]</scope>
    <source>
        <strain evidence="11 12">6</strain>
    </source>
</reference>
<organism evidence="11 12">
    <name type="scientific">Eubacterium cellulosolvens (strain ATCC 43171 / JCM 9499 / 6)</name>
    <name type="common">Cillobacterium cellulosolvens</name>
    <dbReference type="NCBI Taxonomy" id="633697"/>
    <lineage>
        <taxon>Bacteria</taxon>
        <taxon>Bacillati</taxon>
        <taxon>Bacillota</taxon>
        <taxon>Clostridia</taxon>
        <taxon>Eubacteriales</taxon>
        <taxon>Eubacteriaceae</taxon>
        <taxon>Eubacterium</taxon>
    </lineage>
</organism>
<dbReference type="Proteomes" id="UP000005753">
    <property type="component" value="Chromosome"/>
</dbReference>
<dbReference type="GO" id="GO:0046872">
    <property type="term" value="F:metal ion binding"/>
    <property type="evidence" value="ECO:0007669"/>
    <property type="project" value="UniProtKB-KW"/>
</dbReference>
<reference evidence="11 12" key="2">
    <citation type="submission" date="2012-02" db="EMBL/GenBank/DDBJ databases">
        <title>Improved High-Quality Draft sequence of Eubacterium cellulosolvens 6.</title>
        <authorList>
            <consortium name="US DOE Joint Genome Institute"/>
            <person name="Lucas S."/>
            <person name="Han J."/>
            <person name="Lapidus A."/>
            <person name="Cheng J.-F."/>
            <person name="Goodwin L."/>
            <person name="Pitluck S."/>
            <person name="Peters L."/>
            <person name="Mikhailova N."/>
            <person name="Gu W."/>
            <person name="Detter J.C."/>
            <person name="Han C."/>
            <person name="Tapia R."/>
            <person name="Land M."/>
            <person name="Hauser L."/>
            <person name="Kyrpides N."/>
            <person name="Ivanova N."/>
            <person name="Pagani I."/>
            <person name="Johnson E."/>
            <person name="Mukhopadhyay B."/>
            <person name="Anderson I."/>
            <person name="Woyke T."/>
        </authorList>
    </citation>
    <scope>NUCLEOTIDE SEQUENCE [LARGE SCALE GENOMIC DNA]</scope>
    <source>
        <strain evidence="11 12">6</strain>
    </source>
</reference>
<keyword evidence="6 11" id="KW-0378">Hydrolase</keyword>
<dbReference type="PANTHER" id="PTHR42904">
    <property type="entry name" value="NUDIX HYDROLASE, NUDC SUBFAMILY"/>
    <property type="match status" value="1"/>
</dbReference>
<evidence type="ECO:0000256" key="1">
    <source>
        <dbReference type="ARBA" id="ARBA00001946"/>
    </source>
</evidence>
<dbReference type="SUPFAM" id="SSF55811">
    <property type="entry name" value="Nudix"/>
    <property type="match status" value="1"/>
</dbReference>
<dbReference type="OrthoDB" id="9787476at2"/>
<dbReference type="EMBL" id="CM001487">
    <property type="protein sequence ID" value="EIM56958.1"/>
    <property type="molecule type" value="Genomic_DNA"/>
</dbReference>
<dbReference type="GO" id="GO:0006742">
    <property type="term" value="P:NADP+ catabolic process"/>
    <property type="evidence" value="ECO:0007669"/>
    <property type="project" value="TreeGrafter"/>
</dbReference>
<dbReference type="CDD" id="cd03429">
    <property type="entry name" value="NUDIX_NADH_pyrophosphatase_Nudt13"/>
    <property type="match status" value="1"/>
</dbReference>
<dbReference type="InterPro" id="IPR050241">
    <property type="entry name" value="NAD-cap_RNA_hydrolase_NudC"/>
</dbReference>
<keyword evidence="7" id="KW-0460">Magnesium</keyword>
<keyword evidence="5" id="KW-0479">Metal-binding</keyword>
<keyword evidence="12" id="KW-1185">Reference proteome</keyword>
<accession>I5AT35</accession>
<evidence type="ECO:0000313" key="11">
    <source>
        <dbReference type="EMBL" id="EIM56958.1"/>
    </source>
</evidence>
<dbReference type="GO" id="GO:0005829">
    <property type="term" value="C:cytosol"/>
    <property type="evidence" value="ECO:0007669"/>
    <property type="project" value="TreeGrafter"/>
</dbReference>
<dbReference type="AlphaFoldDB" id="I5AT35"/>
<evidence type="ECO:0000256" key="9">
    <source>
        <dbReference type="ARBA" id="ARBA00023679"/>
    </source>
</evidence>
<gene>
    <name evidence="11" type="ORF">EubceDRAFT1_1141</name>
</gene>
<protein>
    <recommendedName>
        <fullName evidence="4">NAD(+) diphosphatase</fullName>
        <ecNumber evidence="4">3.6.1.22</ecNumber>
    </recommendedName>
</protein>
<dbReference type="NCBIfam" id="NF001299">
    <property type="entry name" value="PRK00241.1"/>
    <property type="match status" value="1"/>
</dbReference>
<dbReference type="EC" id="3.6.1.22" evidence="4"/>
<evidence type="ECO:0000256" key="5">
    <source>
        <dbReference type="ARBA" id="ARBA00022723"/>
    </source>
</evidence>
<dbReference type="HOGENOM" id="CLU_037162_0_1_9"/>
<dbReference type="Gene3D" id="3.90.79.10">
    <property type="entry name" value="Nucleoside Triphosphate Pyrophosphohydrolase"/>
    <property type="match status" value="1"/>
</dbReference>
<comment type="catalytic activity">
    <reaction evidence="9">
        <text>a 5'-end NAD(+)-phospho-ribonucleoside in mRNA + H2O = a 5'-end phospho-adenosine-phospho-ribonucleoside in mRNA + beta-nicotinamide D-ribonucleotide + 2 H(+)</text>
        <dbReference type="Rhea" id="RHEA:60876"/>
        <dbReference type="Rhea" id="RHEA-COMP:15698"/>
        <dbReference type="Rhea" id="RHEA-COMP:15719"/>
        <dbReference type="ChEBI" id="CHEBI:14649"/>
        <dbReference type="ChEBI" id="CHEBI:15377"/>
        <dbReference type="ChEBI" id="CHEBI:15378"/>
        <dbReference type="ChEBI" id="CHEBI:144029"/>
        <dbReference type="ChEBI" id="CHEBI:144051"/>
    </reaction>
    <physiologicalReaction direction="left-to-right" evidence="9">
        <dbReference type="Rhea" id="RHEA:60877"/>
    </physiologicalReaction>
</comment>
<dbReference type="Pfam" id="PF09297">
    <property type="entry name" value="Zn_ribbon_NUD"/>
    <property type="match status" value="1"/>
</dbReference>
<name>I5AT35_EUBC6</name>
<dbReference type="InterPro" id="IPR000086">
    <property type="entry name" value="NUDIX_hydrolase_dom"/>
</dbReference>
<evidence type="ECO:0000256" key="4">
    <source>
        <dbReference type="ARBA" id="ARBA00012381"/>
    </source>
</evidence>
<dbReference type="InterPro" id="IPR020084">
    <property type="entry name" value="NUDIX_hydrolase_CS"/>
</dbReference>
<comment type="cofactor">
    <cofactor evidence="2">
        <name>Zn(2+)</name>
        <dbReference type="ChEBI" id="CHEBI:29105"/>
    </cofactor>
</comment>
<evidence type="ECO:0000259" key="10">
    <source>
        <dbReference type="PROSITE" id="PS51462"/>
    </source>
</evidence>
<dbReference type="GO" id="GO:0019677">
    <property type="term" value="P:NAD+ catabolic process"/>
    <property type="evidence" value="ECO:0007669"/>
    <property type="project" value="TreeGrafter"/>
</dbReference>
<dbReference type="eggNOG" id="COG2816">
    <property type="taxonomic scope" value="Bacteria"/>
</dbReference>